<feature type="domain" description="Enoyl reductase (ER)" evidence="5">
    <location>
        <begin position="9"/>
        <end position="354"/>
    </location>
</feature>
<dbReference type="GO" id="GO:0030554">
    <property type="term" value="F:adenyl nucleotide binding"/>
    <property type="evidence" value="ECO:0007669"/>
    <property type="project" value="UniProtKB-ARBA"/>
</dbReference>
<evidence type="ECO:0000313" key="7">
    <source>
        <dbReference type="Proteomes" id="UP001203207"/>
    </source>
</evidence>
<dbReference type="GO" id="GO:0008270">
    <property type="term" value="F:zinc ion binding"/>
    <property type="evidence" value="ECO:0007669"/>
    <property type="project" value="InterPro"/>
</dbReference>
<dbReference type="EMBL" id="JAKRVX010000002">
    <property type="protein sequence ID" value="MCL9816690.1"/>
    <property type="molecule type" value="Genomic_DNA"/>
</dbReference>
<organism evidence="6 7">
    <name type="scientific">Natronocalculus amylovorans</name>
    <dbReference type="NCBI Taxonomy" id="2917812"/>
    <lineage>
        <taxon>Archaea</taxon>
        <taxon>Methanobacteriati</taxon>
        <taxon>Methanobacteriota</taxon>
        <taxon>Stenosarchaea group</taxon>
        <taxon>Halobacteria</taxon>
        <taxon>Halobacteriales</taxon>
        <taxon>Haloferacaceae</taxon>
        <taxon>Natronocalculus</taxon>
    </lineage>
</organism>
<dbReference type="GO" id="GO:0043168">
    <property type="term" value="F:anion binding"/>
    <property type="evidence" value="ECO:0007669"/>
    <property type="project" value="UniProtKB-ARBA"/>
</dbReference>
<accession>A0AAE3FWX2</accession>
<keyword evidence="7" id="KW-1185">Reference proteome</keyword>
<reference evidence="6" key="2">
    <citation type="submission" date="2022-02" db="EMBL/GenBank/DDBJ databases">
        <authorList>
            <person name="Elcheninov A.G."/>
            <person name="Sorokin D.Y."/>
            <person name="Kublanov I.V."/>
        </authorList>
    </citation>
    <scope>NUCLEOTIDE SEQUENCE</scope>
    <source>
        <strain evidence="6">AArc-St2</strain>
    </source>
</reference>
<sequence>MRAAVLTEYDEPLSIQTVSEPSLQPHGVIVAVEACGICRSDWHAWKGHGEWADDRVSIGQILGHEPAGTVAAVGEQVSTLTVGDRIAVPFSVGDGTCPYCRNGRGNICTDGYAIGFQRDAQGAFAEQVHLPHADYNAMRLPDSISARDAAAVGCRYMTAFHALAHRVTIQPGDWVAVHGCGGVGLSAIQIAAALGARPIAVDIRADALSHATSLGAVATVNSSNEPVHEAISAITDRPSGVSGADVSIDALGIEETCQNSVRCLRHGGTHIQLGLTTEKEKGAISLPTDWMTRWEISFVGSRGMPPTRHDELFGMIDAGHIDPGALVTNEVSLDAVSDRLRAMDEYAISGVEVVTEFA</sequence>
<dbReference type="InterPro" id="IPR050129">
    <property type="entry name" value="Zn_alcohol_dh"/>
</dbReference>
<dbReference type="InterPro" id="IPR020843">
    <property type="entry name" value="ER"/>
</dbReference>
<dbReference type="CDD" id="cd08260">
    <property type="entry name" value="Zn_ADH6"/>
    <property type="match status" value="1"/>
</dbReference>
<keyword evidence="3" id="KW-0560">Oxidoreductase</keyword>
<gene>
    <name evidence="6" type="ORF">AArcSt2_07005</name>
</gene>
<dbReference type="InterPro" id="IPR002328">
    <property type="entry name" value="ADH_Zn_CS"/>
</dbReference>
<dbReference type="GO" id="GO:0044281">
    <property type="term" value="P:small molecule metabolic process"/>
    <property type="evidence" value="ECO:0007669"/>
    <property type="project" value="UniProtKB-ARBA"/>
</dbReference>
<keyword evidence="2 4" id="KW-0862">Zinc</keyword>
<dbReference type="PANTHER" id="PTHR43401:SF5">
    <property type="entry name" value="ALCOHOL DEHYDROGENASE-RELATED"/>
    <property type="match status" value="1"/>
</dbReference>
<dbReference type="GO" id="GO:0051262">
    <property type="term" value="P:protein tetramerization"/>
    <property type="evidence" value="ECO:0007669"/>
    <property type="project" value="UniProtKB-ARBA"/>
</dbReference>
<keyword evidence="1 4" id="KW-0479">Metal-binding</keyword>
<comment type="cofactor">
    <cofactor evidence="4">
        <name>Zn(2+)</name>
        <dbReference type="ChEBI" id="CHEBI:29105"/>
    </cofactor>
</comment>
<dbReference type="SMART" id="SM00829">
    <property type="entry name" value="PKS_ER"/>
    <property type="match status" value="1"/>
</dbReference>
<dbReference type="Pfam" id="PF08240">
    <property type="entry name" value="ADH_N"/>
    <property type="match status" value="1"/>
</dbReference>
<dbReference type="AlphaFoldDB" id="A0AAE3FWX2"/>
<dbReference type="GO" id="GO:0016616">
    <property type="term" value="F:oxidoreductase activity, acting on the CH-OH group of donors, NAD or NADP as acceptor"/>
    <property type="evidence" value="ECO:0007669"/>
    <property type="project" value="UniProtKB-ARBA"/>
</dbReference>
<dbReference type="PROSITE" id="PS00059">
    <property type="entry name" value="ADH_ZINC"/>
    <property type="match status" value="1"/>
</dbReference>
<name>A0AAE3FWX2_9EURY</name>
<comment type="similarity">
    <text evidence="4">Belongs to the zinc-containing alcohol dehydrogenase family.</text>
</comment>
<comment type="caution">
    <text evidence="6">The sequence shown here is derived from an EMBL/GenBank/DDBJ whole genome shotgun (WGS) entry which is preliminary data.</text>
</comment>
<dbReference type="Pfam" id="PF00107">
    <property type="entry name" value="ADH_zinc_N"/>
    <property type="match status" value="1"/>
</dbReference>
<evidence type="ECO:0000259" key="5">
    <source>
        <dbReference type="SMART" id="SM00829"/>
    </source>
</evidence>
<dbReference type="Gene3D" id="3.90.180.10">
    <property type="entry name" value="Medium-chain alcohol dehydrogenases, catalytic domain"/>
    <property type="match status" value="1"/>
</dbReference>
<dbReference type="InterPro" id="IPR036291">
    <property type="entry name" value="NAD(P)-bd_dom_sf"/>
</dbReference>
<evidence type="ECO:0000256" key="1">
    <source>
        <dbReference type="ARBA" id="ARBA00022723"/>
    </source>
</evidence>
<dbReference type="SUPFAM" id="SSF51735">
    <property type="entry name" value="NAD(P)-binding Rossmann-fold domains"/>
    <property type="match status" value="1"/>
</dbReference>
<evidence type="ECO:0000256" key="2">
    <source>
        <dbReference type="ARBA" id="ARBA00022833"/>
    </source>
</evidence>
<protein>
    <submittedName>
        <fullName evidence="6">Zinc-dependent alcohol dehydrogenase family protein</fullName>
    </submittedName>
</protein>
<dbReference type="InterPro" id="IPR011032">
    <property type="entry name" value="GroES-like_sf"/>
</dbReference>
<dbReference type="PANTHER" id="PTHR43401">
    <property type="entry name" value="L-THREONINE 3-DEHYDROGENASE"/>
    <property type="match status" value="1"/>
</dbReference>
<dbReference type="InterPro" id="IPR013149">
    <property type="entry name" value="ADH-like_C"/>
</dbReference>
<evidence type="ECO:0000313" key="6">
    <source>
        <dbReference type="EMBL" id="MCL9816690.1"/>
    </source>
</evidence>
<dbReference type="Proteomes" id="UP001203207">
    <property type="component" value="Unassembled WGS sequence"/>
</dbReference>
<dbReference type="RefSeq" id="WP_250583539.1">
    <property type="nucleotide sequence ID" value="NZ_JAKRVX010000002.1"/>
</dbReference>
<reference evidence="6" key="1">
    <citation type="journal article" date="2022" name="Syst. Appl. Microbiol.">
        <title>Natronocalculus amylovorans gen. nov., sp. nov., and Natranaeroarchaeum aerophilus sp. nov., dominant culturable amylolytic natronoarchaea from hypersaline soda lakes in southwestern Siberia.</title>
        <authorList>
            <person name="Sorokin D.Y."/>
            <person name="Elcheninov A.G."/>
            <person name="Khizhniak T.V."/>
            <person name="Koenen M."/>
            <person name="Bale N.J."/>
            <person name="Damste J.S.S."/>
            <person name="Kublanov I.V."/>
        </authorList>
    </citation>
    <scope>NUCLEOTIDE SEQUENCE</scope>
    <source>
        <strain evidence="6">AArc-St2</strain>
    </source>
</reference>
<proteinExistence type="inferred from homology"/>
<dbReference type="SUPFAM" id="SSF50129">
    <property type="entry name" value="GroES-like"/>
    <property type="match status" value="1"/>
</dbReference>
<dbReference type="InterPro" id="IPR013154">
    <property type="entry name" value="ADH-like_N"/>
</dbReference>
<evidence type="ECO:0000256" key="3">
    <source>
        <dbReference type="ARBA" id="ARBA00023002"/>
    </source>
</evidence>
<evidence type="ECO:0000256" key="4">
    <source>
        <dbReference type="RuleBase" id="RU361277"/>
    </source>
</evidence>